<evidence type="ECO:0000313" key="6">
    <source>
        <dbReference type="Proteomes" id="UP000318590"/>
    </source>
</evidence>
<evidence type="ECO:0000256" key="1">
    <source>
        <dbReference type="ARBA" id="ARBA00001946"/>
    </source>
</evidence>
<accession>A0A547Q770</accession>
<dbReference type="Gene3D" id="3.40.120.10">
    <property type="entry name" value="Alpha-D-Glucose-1,6-Bisphosphate, subunit A, domain 3"/>
    <property type="match status" value="3"/>
</dbReference>
<comment type="cofactor">
    <cofactor evidence="1">
        <name>Mg(2+)</name>
        <dbReference type="ChEBI" id="CHEBI:18420"/>
    </cofactor>
</comment>
<dbReference type="OrthoDB" id="9803322at2"/>
<dbReference type="GO" id="GO:0000287">
    <property type="term" value="F:magnesium ion binding"/>
    <property type="evidence" value="ECO:0007669"/>
    <property type="project" value="InterPro"/>
</dbReference>
<comment type="similarity">
    <text evidence="2">Belongs to the phosphohexose mutase family.</text>
</comment>
<name>A0A547Q770_9RHOB</name>
<feature type="domain" description="Alpha-D-phosphohexomutase alpha/beta/alpha" evidence="4">
    <location>
        <begin position="4"/>
        <end position="127"/>
    </location>
</feature>
<keyword evidence="6" id="KW-1185">Reference proteome</keyword>
<dbReference type="InterPro" id="IPR036900">
    <property type="entry name" value="A-D-PHexomutase_C_sf"/>
</dbReference>
<protein>
    <submittedName>
        <fullName evidence="5">Phosphomannomutase</fullName>
    </submittedName>
</protein>
<organism evidence="5 6">
    <name type="scientific">Palleronia caenipelagi</name>
    <dbReference type="NCBI Taxonomy" id="2489174"/>
    <lineage>
        <taxon>Bacteria</taxon>
        <taxon>Pseudomonadati</taxon>
        <taxon>Pseudomonadota</taxon>
        <taxon>Alphaproteobacteria</taxon>
        <taxon>Rhodobacterales</taxon>
        <taxon>Roseobacteraceae</taxon>
        <taxon>Palleronia</taxon>
    </lineage>
</organism>
<evidence type="ECO:0000256" key="3">
    <source>
        <dbReference type="ARBA" id="ARBA00022553"/>
    </source>
</evidence>
<dbReference type="RefSeq" id="WP_142833840.1">
    <property type="nucleotide sequence ID" value="NZ_VFSV01000007.1"/>
</dbReference>
<dbReference type="AlphaFoldDB" id="A0A547Q770"/>
<dbReference type="InterPro" id="IPR050060">
    <property type="entry name" value="Phosphoglucosamine_mutase"/>
</dbReference>
<dbReference type="Pfam" id="PF02878">
    <property type="entry name" value="PGM_PMM_I"/>
    <property type="match status" value="1"/>
</dbReference>
<evidence type="ECO:0000256" key="2">
    <source>
        <dbReference type="ARBA" id="ARBA00010231"/>
    </source>
</evidence>
<comment type="caution">
    <text evidence="5">The sequence shown here is derived from an EMBL/GenBank/DDBJ whole genome shotgun (WGS) entry which is preliminary data.</text>
</comment>
<keyword evidence="3" id="KW-0597">Phosphoprotein</keyword>
<dbReference type="InterPro" id="IPR016055">
    <property type="entry name" value="A-D-PHexomutase_a/b/a-I/II/III"/>
</dbReference>
<evidence type="ECO:0000313" key="5">
    <source>
        <dbReference type="EMBL" id="TRD22203.1"/>
    </source>
</evidence>
<evidence type="ECO:0000259" key="4">
    <source>
        <dbReference type="Pfam" id="PF02878"/>
    </source>
</evidence>
<dbReference type="EMBL" id="VFSV01000007">
    <property type="protein sequence ID" value="TRD22203.1"/>
    <property type="molecule type" value="Genomic_DNA"/>
</dbReference>
<dbReference type="GO" id="GO:0004615">
    <property type="term" value="F:phosphomannomutase activity"/>
    <property type="evidence" value="ECO:0007669"/>
    <property type="project" value="TreeGrafter"/>
</dbReference>
<gene>
    <name evidence="5" type="ORF">FEV53_05635</name>
</gene>
<dbReference type="PANTHER" id="PTHR42946">
    <property type="entry name" value="PHOSPHOHEXOSE MUTASE"/>
    <property type="match status" value="1"/>
</dbReference>
<dbReference type="GO" id="GO:0005975">
    <property type="term" value="P:carbohydrate metabolic process"/>
    <property type="evidence" value="ECO:0007669"/>
    <property type="project" value="InterPro"/>
</dbReference>
<proteinExistence type="inferred from homology"/>
<dbReference type="PROSITE" id="PS00710">
    <property type="entry name" value="PGM_PMM"/>
    <property type="match status" value="1"/>
</dbReference>
<dbReference type="SUPFAM" id="SSF55957">
    <property type="entry name" value="Phosphoglucomutase, C-terminal domain"/>
    <property type="match status" value="1"/>
</dbReference>
<dbReference type="SUPFAM" id="SSF53738">
    <property type="entry name" value="Phosphoglucomutase, first 3 domains"/>
    <property type="match status" value="2"/>
</dbReference>
<dbReference type="InterPro" id="IPR005844">
    <property type="entry name" value="A-D-PHexomutase_a/b/a-I"/>
</dbReference>
<dbReference type="InterPro" id="IPR016066">
    <property type="entry name" value="A-D-PHexomutase_CS"/>
</dbReference>
<sequence>MAPKFGTSGLRGLVTELTEPLVAAHVRAFLTACDTGGAVYIGGDLRPSTAALMETVSRTVTGMGARAVLCGTVPTPALALVAREAKASAIMVTGSHIPADRNGLKFYSRAGEITKDDEAAITAALDTAPGSGGGTTTRDTRVAARYRARYATAFGEALNGQRIGLYAHSAVGRDLLAEILLDAGAEVVELGRADHFIPIDTEAISGELRCQLRDWAAGGRFNAIVSTDGDSDRPLITDVAGTVIPGDLLGQITAELLGAHSVVTPISSNPGVAQKGFAELLLTRIGSPFVIAGMETAQGPALGYEANGGTLLGFDAQGPAGPLPALPTRDAVLPILAVLTASEGDVAARVRREPPVFTAADRLTDIDREGADPLLKQLDRDPTPLLAPGETVASCDHTDGPRWTLSDGAVLQLRPSGNAPELRIYTVADTPEAAAALLDRTRARMQDLLT</sequence>
<reference evidence="5 6" key="1">
    <citation type="submission" date="2019-06" db="EMBL/GenBank/DDBJ databases">
        <title>Paenimaribius caenipelagi gen. nov., sp. nov., isolated from a tidal flat.</title>
        <authorList>
            <person name="Yoon J.-H."/>
        </authorList>
    </citation>
    <scope>NUCLEOTIDE SEQUENCE [LARGE SCALE GENOMIC DNA]</scope>
    <source>
        <strain evidence="5 6">JBTF-M29</strain>
    </source>
</reference>
<dbReference type="Gene3D" id="3.30.310.50">
    <property type="entry name" value="Alpha-D-phosphohexomutase, C-terminal domain"/>
    <property type="match status" value="1"/>
</dbReference>
<dbReference type="Proteomes" id="UP000318590">
    <property type="component" value="Unassembled WGS sequence"/>
</dbReference>
<dbReference type="PANTHER" id="PTHR42946:SF1">
    <property type="entry name" value="PHOSPHOGLUCOMUTASE (ALPHA-D-GLUCOSE-1,6-BISPHOSPHATE-DEPENDENT)"/>
    <property type="match status" value="1"/>
</dbReference>